<dbReference type="eggNOG" id="ENOG502T1HD">
    <property type="taxonomic scope" value="Eukaryota"/>
</dbReference>
<dbReference type="RefSeq" id="XP_003029315.1">
    <property type="nucleotide sequence ID" value="XM_003029269.1"/>
</dbReference>
<feature type="compositionally biased region" description="Low complexity" evidence="1">
    <location>
        <begin position="300"/>
        <end position="322"/>
    </location>
</feature>
<dbReference type="AlphaFoldDB" id="D8QBU0"/>
<reference evidence="2 3" key="1">
    <citation type="journal article" date="2010" name="Nat. Biotechnol.">
        <title>Genome sequence of the model mushroom Schizophyllum commune.</title>
        <authorList>
            <person name="Ohm R.A."/>
            <person name="de Jong J.F."/>
            <person name="Lugones L.G."/>
            <person name="Aerts A."/>
            <person name="Kothe E."/>
            <person name="Stajich J.E."/>
            <person name="de Vries R.P."/>
            <person name="Record E."/>
            <person name="Levasseur A."/>
            <person name="Baker S.E."/>
            <person name="Bartholomew K.A."/>
            <person name="Coutinho P.M."/>
            <person name="Erdmann S."/>
            <person name="Fowler T.J."/>
            <person name="Gathman A.C."/>
            <person name="Lombard V."/>
            <person name="Henrissat B."/>
            <person name="Knabe N."/>
            <person name="Kuees U."/>
            <person name="Lilly W.W."/>
            <person name="Lindquist E."/>
            <person name="Lucas S."/>
            <person name="Magnuson J.K."/>
            <person name="Piumi F."/>
            <person name="Raudaskoski M."/>
            <person name="Salamov A."/>
            <person name="Schmutz J."/>
            <person name="Schwarze F.W.M.R."/>
            <person name="vanKuyk P.A."/>
            <person name="Horton J.S."/>
            <person name="Grigoriev I.V."/>
            <person name="Woesten H.A.B."/>
        </authorList>
    </citation>
    <scope>NUCLEOTIDE SEQUENCE [LARGE SCALE GENOMIC DNA]</scope>
    <source>
        <strain evidence="3">H4-8 / FGSC 9210</strain>
    </source>
</reference>
<dbReference type="OMA" id="RDAQSEC"/>
<proteinExistence type="predicted"/>
<feature type="compositionally biased region" description="Low complexity" evidence="1">
    <location>
        <begin position="228"/>
        <end position="239"/>
    </location>
</feature>
<keyword evidence="3" id="KW-1185">Reference proteome</keyword>
<feature type="compositionally biased region" description="Low complexity" evidence="1">
    <location>
        <begin position="329"/>
        <end position="345"/>
    </location>
</feature>
<feature type="compositionally biased region" description="Pro residues" evidence="1">
    <location>
        <begin position="118"/>
        <end position="139"/>
    </location>
</feature>
<accession>D8QBU0</accession>
<dbReference type="VEuPathDB" id="FungiDB:SCHCODRAFT_02364769"/>
<feature type="compositionally biased region" description="Basic and acidic residues" evidence="1">
    <location>
        <begin position="212"/>
        <end position="223"/>
    </location>
</feature>
<dbReference type="Proteomes" id="UP000007431">
    <property type="component" value="Unassembled WGS sequence"/>
</dbReference>
<evidence type="ECO:0000313" key="2">
    <source>
        <dbReference type="EMBL" id="EFI94412.1"/>
    </source>
</evidence>
<evidence type="ECO:0000256" key="1">
    <source>
        <dbReference type="SAM" id="MobiDB-lite"/>
    </source>
</evidence>
<evidence type="ECO:0000313" key="3">
    <source>
        <dbReference type="Proteomes" id="UP000007431"/>
    </source>
</evidence>
<dbReference type="InParanoid" id="D8QBU0"/>
<feature type="compositionally biased region" description="Polar residues" evidence="1">
    <location>
        <begin position="240"/>
        <end position="251"/>
    </location>
</feature>
<organism evidence="3">
    <name type="scientific">Schizophyllum commune (strain H4-8 / FGSC 9210)</name>
    <name type="common">Split gill fungus</name>
    <dbReference type="NCBI Taxonomy" id="578458"/>
    <lineage>
        <taxon>Eukaryota</taxon>
        <taxon>Fungi</taxon>
        <taxon>Dikarya</taxon>
        <taxon>Basidiomycota</taxon>
        <taxon>Agaricomycotina</taxon>
        <taxon>Agaricomycetes</taxon>
        <taxon>Agaricomycetidae</taxon>
        <taxon>Agaricales</taxon>
        <taxon>Schizophyllaceae</taxon>
        <taxon>Schizophyllum</taxon>
    </lineage>
</organism>
<feature type="compositionally biased region" description="Low complexity" evidence="1">
    <location>
        <begin position="158"/>
        <end position="177"/>
    </location>
</feature>
<feature type="compositionally biased region" description="Basic and acidic residues" evidence="1">
    <location>
        <begin position="386"/>
        <end position="395"/>
    </location>
</feature>
<feature type="compositionally biased region" description="Acidic residues" evidence="1">
    <location>
        <begin position="353"/>
        <end position="365"/>
    </location>
</feature>
<sequence length="504" mass="54128">MDSARPAALSRHMSMYLPSSTTMTPIHAPSPAFPPQPTNRRHSSMNPRRPLRSSPLAGPALSSEGAVDDDNDTETIRARPSRISSTPEFSQRAPSLLYPPSRRESMRTPFNTNVSDIPPVPPLPPNLTQAPPSPSPTPPSRRASILSVKSLIRKKSRVSVLSPAAPSPSSSVPKPYAMPATPSAPDPRASKNSNLGVGRLRTRSATSLPDQVRPRGPDRRLGSEADVTAPRPRTATRAPQDSSWLTQNTYAETPRFTRLGLGSGVVMPVPAKKARRVSRAPSSTSMREEGNGGRQSPTQSRPSLSLTRSNSSSRESMLSILSEPPQIHSSATSIASNGSIGSIGSECAPIREEAEDADTDADDEGIVIGRRPEARRENSNATARLEQQKEDERRRWNSIKSVKSLGRSRKTSDAPQRRLSILSTFGSDDTHGGMVKPVSLGKTTGGPLAAAAVKMEVTLQTSPPTASGKAGAPQHKQTEPTKPKTTIRRLMRRLSTVGRRQATL</sequence>
<protein>
    <submittedName>
        <fullName evidence="2">Expressed protein</fullName>
    </submittedName>
</protein>
<dbReference type="GeneID" id="9591138"/>
<dbReference type="STRING" id="578458.D8QBU0"/>
<dbReference type="HOGENOM" id="CLU_540961_0_0_1"/>
<feature type="region of interest" description="Disordered" evidence="1">
    <location>
        <begin position="1"/>
        <end position="418"/>
    </location>
</feature>
<dbReference type="OrthoDB" id="3070411at2759"/>
<gene>
    <name evidence="2" type="ORF">SCHCODRAFT_257956</name>
</gene>
<name>D8QBU0_SCHCM</name>
<feature type="region of interest" description="Disordered" evidence="1">
    <location>
        <begin position="460"/>
        <end position="486"/>
    </location>
</feature>
<feature type="compositionally biased region" description="Polar residues" evidence="1">
    <location>
        <begin position="82"/>
        <end position="93"/>
    </location>
</feature>
<dbReference type="EMBL" id="GL377309">
    <property type="protein sequence ID" value="EFI94412.1"/>
    <property type="molecule type" value="Genomic_DNA"/>
</dbReference>
<dbReference type="KEGG" id="scm:SCHCO_02364769"/>